<dbReference type="InterPro" id="IPR036412">
    <property type="entry name" value="HAD-like_sf"/>
</dbReference>
<dbReference type="AlphaFoldDB" id="A0A4Y9SQX4"/>
<evidence type="ECO:0000256" key="3">
    <source>
        <dbReference type="RuleBase" id="RU368077"/>
    </source>
</evidence>
<dbReference type="Proteomes" id="UP000297258">
    <property type="component" value="Unassembled WGS sequence"/>
</dbReference>
<dbReference type="CDD" id="cd02588">
    <property type="entry name" value="HAD_L2-DEX"/>
    <property type="match status" value="1"/>
</dbReference>
<dbReference type="Pfam" id="PF00702">
    <property type="entry name" value="Hydrolase"/>
    <property type="match status" value="1"/>
</dbReference>
<dbReference type="InterPro" id="IPR006439">
    <property type="entry name" value="HAD-SF_hydro_IA"/>
</dbReference>
<dbReference type="PANTHER" id="PTHR43316:SF3">
    <property type="entry name" value="HALOACID DEHALOGENASE, TYPE II (AFU_ORTHOLOGUE AFUA_2G07750)-RELATED"/>
    <property type="match status" value="1"/>
</dbReference>
<evidence type="ECO:0000313" key="5">
    <source>
        <dbReference type="Proteomes" id="UP000297258"/>
    </source>
</evidence>
<proteinExistence type="inferred from homology"/>
<dbReference type="EC" id="3.8.1.2" evidence="3"/>
<gene>
    <name evidence="4" type="ORF">E4O92_19755</name>
</gene>
<dbReference type="NCBIfam" id="TIGR01493">
    <property type="entry name" value="HAD-SF-IA-v2"/>
    <property type="match status" value="1"/>
</dbReference>
<keyword evidence="5" id="KW-1185">Reference proteome</keyword>
<dbReference type="RefSeq" id="WP_135191376.1">
    <property type="nucleotide sequence ID" value="NZ_SPUM01000132.1"/>
</dbReference>
<reference evidence="4 5" key="1">
    <citation type="submission" date="2019-03" db="EMBL/GenBank/DDBJ databases">
        <title>Draft genome of Massilia hortus sp. nov., a novel bacterial species of the Oxalobacteraceae family.</title>
        <authorList>
            <person name="Peta V."/>
            <person name="Raths R."/>
            <person name="Bucking H."/>
        </authorList>
    </citation>
    <scope>NUCLEOTIDE SEQUENCE [LARGE SCALE GENOMIC DNA]</scope>
    <source>
        <strain evidence="4 5">ONC3</strain>
    </source>
</reference>
<protein>
    <recommendedName>
        <fullName evidence="3">(S)-2-haloacid dehalogenase</fullName>
        <ecNumber evidence="3">3.8.1.2</ecNumber>
    </recommendedName>
    <alternativeName>
        <fullName evidence="3">2-haloalkanoic acid dehalogenase</fullName>
    </alternativeName>
    <alternativeName>
        <fullName evidence="3">Halocarboxylic acid halidohydrolase</fullName>
    </alternativeName>
    <alternativeName>
        <fullName evidence="3">L-2-haloacid dehalogenase</fullName>
    </alternativeName>
</protein>
<dbReference type="Gene3D" id="1.10.150.240">
    <property type="entry name" value="Putative phosphatase, domain 2"/>
    <property type="match status" value="1"/>
</dbReference>
<dbReference type="InterPro" id="IPR023214">
    <property type="entry name" value="HAD_sf"/>
</dbReference>
<comment type="function">
    <text evidence="3">Catalyzes the hydrolytic dehalogenation of small (S)-2-haloalkanoic acids to yield the corresponding (R)-2-hydroxyalkanoic acids.</text>
</comment>
<dbReference type="SFLD" id="SFLDS00003">
    <property type="entry name" value="Haloacid_Dehalogenase"/>
    <property type="match status" value="1"/>
</dbReference>
<keyword evidence="2 3" id="KW-0378">Hydrolase</keyword>
<dbReference type="Gene3D" id="3.40.50.1000">
    <property type="entry name" value="HAD superfamily/HAD-like"/>
    <property type="match status" value="1"/>
</dbReference>
<accession>A0A4Y9SQX4</accession>
<comment type="caution">
    <text evidence="4">The sequence shown here is derived from an EMBL/GenBank/DDBJ whole genome shotgun (WGS) entry which is preliminary data.</text>
</comment>
<organism evidence="4 5">
    <name type="scientific">Massilia horti</name>
    <dbReference type="NCBI Taxonomy" id="2562153"/>
    <lineage>
        <taxon>Bacteria</taxon>
        <taxon>Pseudomonadati</taxon>
        <taxon>Pseudomonadota</taxon>
        <taxon>Betaproteobacteria</taxon>
        <taxon>Burkholderiales</taxon>
        <taxon>Oxalobacteraceae</taxon>
        <taxon>Telluria group</taxon>
        <taxon>Massilia</taxon>
    </lineage>
</organism>
<sequence>MNPIKPTVLFFDVIETMLDLAPMQASIGQVLPGADSARRWFSAMLHYAVVMTINNQFAPLPEVGKAVLRMLAEGRGILLEDQDAAEALAPLATLPAHPDVRPALERLRGEGYKLAALSNGATSAIAGQLAHAGLADLFEAQFGVEQVGKFKPAPEVYRWAAEQMGAPPGDCMMVAAHGWDVAGAAWSGMQTAFIKRGEQVPFPLAPRPVYVASSFEPLAQRLSAL</sequence>
<dbReference type="NCBIfam" id="TIGR01428">
    <property type="entry name" value="HAD_type_II"/>
    <property type="match status" value="1"/>
</dbReference>
<name>A0A4Y9SQX4_9BURK</name>
<dbReference type="EMBL" id="SPUM01000132">
    <property type="protein sequence ID" value="TFW28875.1"/>
    <property type="molecule type" value="Genomic_DNA"/>
</dbReference>
<dbReference type="SFLD" id="SFLDG01129">
    <property type="entry name" value="C1.5:_HAD__Beta-PGM__Phosphata"/>
    <property type="match status" value="1"/>
</dbReference>
<dbReference type="SUPFAM" id="SSF56784">
    <property type="entry name" value="HAD-like"/>
    <property type="match status" value="1"/>
</dbReference>
<comment type="catalytic activity">
    <reaction evidence="3">
        <text>an (S)-2-haloacid + H2O = a (2R)-2-hydroxycarboxylate + a halide anion + H(+)</text>
        <dbReference type="Rhea" id="RHEA:11192"/>
        <dbReference type="ChEBI" id="CHEBI:15377"/>
        <dbReference type="ChEBI" id="CHEBI:15378"/>
        <dbReference type="ChEBI" id="CHEBI:16042"/>
        <dbReference type="ChEBI" id="CHEBI:58314"/>
        <dbReference type="ChEBI" id="CHEBI:137405"/>
        <dbReference type="EC" id="3.8.1.2"/>
    </reaction>
</comment>
<dbReference type="PANTHER" id="PTHR43316">
    <property type="entry name" value="HYDROLASE, HALOACID DELAHOGENASE-RELATED"/>
    <property type="match status" value="1"/>
</dbReference>
<dbReference type="GO" id="GO:0018784">
    <property type="term" value="F:(S)-2-haloacid dehalogenase activity"/>
    <property type="evidence" value="ECO:0007669"/>
    <property type="project" value="UniProtKB-UniRule"/>
</dbReference>
<dbReference type="InterPro" id="IPR023198">
    <property type="entry name" value="PGP-like_dom2"/>
</dbReference>
<evidence type="ECO:0000256" key="2">
    <source>
        <dbReference type="ARBA" id="ARBA00022801"/>
    </source>
</evidence>
<comment type="similarity">
    <text evidence="1 3">Belongs to the HAD-like hydrolase superfamily. S-2-haloalkanoic acid dehalogenase family.</text>
</comment>
<dbReference type="InterPro" id="IPR006328">
    <property type="entry name" value="2-HAD"/>
</dbReference>
<evidence type="ECO:0000256" key="1">
    <source>
        <dbReference type="ARBA" id="ARBA00008106"/>
    </source>
</evidence>
<dbReference type="OrthoDB" id="264363at2"/>
<evidence type="ECO:0000313" key="4">
    <source>
        <dbReference type="EMBL" id="TFW28875.1"/>
    </source>
</evidence>
<dbReference type="InterPro" id="IPR051540">
    <property type="entry name" value="S-2-haloacid_dehalogenase"/>
</dbReference>
<dbReference type="PRINTS" id="PR00413">
    <property type="entry name" value="HADHALOGNASE"/>
</dbReference>